<keyword evidence="9" id="KW-0046">Antibiotic resistance</keyword>
<proteinExistence type="inferred from homology"/>
<feature type="transmembrane region" description="Helical" evidence="10">
    <location>
        <begin position="194"/>
        <end position="217"/>
    </location>
</feature>
<keyword evidence="5" id="KW-1003">Cell membrane</keyword>
<keyword evidence="12" id="KW-1185">Reference proteome</keyword>
<dbReference type="EMBL" id="JRYR02000001">
    <property type="protein sequence ID" value="OHX65915.1"/>
    <property type="molecule type" value="Genomic_DNA"/>
</dbReference>
<feature type="transmembrane region" description="Helical" evidence="10">
    <location>
        <begin position="357"/>
        <end position="379"/>
    </location>
</feature>
<dbReference type="CDD" id="cd13143">
    <property type="entry name" value="MATE_MepA_like"/>
    <property type="match status" value="1"/>
</dbReference>
<feature type="transmembrane region" description="Helical" evidence="10">
    <location>
        <begin position="319"/>
        <end position="337"/>
    </location>
</feature>
<feature type="transmembrane region" description="Helical" evidence="10">
    <location>
        <begin position="238"/>
        <end position="262"/>
    </location>
</feature>
<dbReference type="OrthoDB" id="9811110at2"/>
<comment type="caution">
    <text evidence="11">The sequence shown here is derived from an EMBL/GenBank/DDBJ whole genome shotgun (WGS) entry which is preliminary data.</text>
</comment>
<dbReference type="NCBIfam" id="TIGR00797">
    <property type="entry name" value="matE"/>
    <property type="match status" value="1"/>
</dbReference>
<dbReference type="STRING" id="915059.NH26_05880"/>
<feature type="transmembrane region" description="Helical" evidence="10">
    <location>
        <begin position="15"/>
        <end position="36"/>
    </location>
</feature>
<comment type="similarity">
    <text evidence="2">Belongs to the multi antimicrobial extrusion (MATE) (TC 2.A.66.1) family. MepA subfamily.</text>
</comment>
<dbReference type="GO" id="GO:0042910">
    <property type="term" value="F:xenobiotic transmembrane transporter activity"/>
    <property type="evidence" value="ECO:0007669"/>
    <property type="project" value="InterPro"/>
</dbReference>
<dbReference type="InterPro" id="IPR045070">
    <property type="entry name" value="MATE_MepA-like"/>
</dbReference>
<feature type="transmembrane region" description="Helical" evidence="10">
    <location>
        <begin position="282"/>
        <end position="307"/>
    </location>
</feature>
<evidence type="ECO:0000313" key="12">
    <source>
        <dbReference type="Proteomes" id="UP000179797"/>
    </source>
</evidence>
<dbReference type="InterPro" id="IPR051327">
    <property type="entry name" value="MATE_MepA_subfamily"/>
</dbReference>
<dbReference type="AlphaFoldDB" id="A0A1S1YYG0"/>
<evidence type="ECO:0000256" key="3">
    <source>
        <dbReference type="ARBA" id="ARBA00022106"/>
    </source>
</evidence>
<dbReference type="InterPro" id="IPR002528">
    <property type="entry name" value="MATE_fam"/>
</dbReference>
<reference evidence="11 12" key="1">
    <citation type="journal article" date="2012" name="Int. J. Syst. Evol. Microbiol.">
        <title>Flammeovirga pacifica sp. nov., isolated from deep-sea sediment.</title>
        <authorList>
            <person name="Xu H."/>
            <person name="Fu Y."/>
            <person name="Yang N."/>
            <person name="Ding Z."/>
            <person name="Lai Q."/>
            <person name="Zeng R."/>
        </authorList>
    </citation>
    <scope>NUCLEOTIDE SEQUENCE [LARGE SCALE GENOMIC DNA]</scope>
    <source>
        <strain evidence="12">DSM 24597 / LMG 26175 / WPAGA1</strain>
    </source>
</reference>
<dbReference type="GO" id="GO:0005886">
    <property type="term" value="C:plasma membrane"/>
    <property type="evidence" value="ECO:0007669"/>
    <property type="project" value="UniProtKB-SubCell"/>
</dbReference>
<accession>A0A1S1YYG0</accession>
<feature type="transmembrane region" description="Helical" evidence="10">
    <location>
        <begin position="166"/>
        <end position="188"/>
    </location>
</feature>
<dbReference type="PIRSF" id="PIRSF006603">
    <property type="entry name" value="DinF"/>
    <property type="match status" value="1"/>
</dbReference>
<keyword evidence="4" id="KW-0813">Transport</keyword>
<feature type="transmembrane region" description="Helical" evidence="10">
    <location>
        <begin position="135"/>
        <end position="154"/>
    </location>
</feature>
<evidence type="ECO:0000256" key="1">
    <source>
        <dbReference type="ARBA" id="ARBA00004651"/>
    </source>
</evidence>
<evidence type="ECO:0000256" key="9">
    <source>
        <dbReference type="ARBA" id="ARBA00023251"/>
    </source>
</evidence>
<dbReference type="RefSeq" id="WP_044219066.1">
    <property type="nucleotide sequence ID" value="NZ_JRYR02000001.1"/>
</dbReference>
<dbReference type="Pfam" id="PF01554">
    <property type="entry name" value="MatE"/>
    <property type="match status" value="2"/>
</dbReference>
<evidence type="ECO:0000256" key="4">
    <source>
        <dbReference type="ARBA" id="ARBA00022448"/>
    </source>
</evidence>
<dbReference type="InterPro" id="IPR048279">
    <property type="entry name" value="MdtK-like"/>
</dbReference>
<feature type="transmembrane region" description="Helical" evidence="10">
    <location>
        <begin position="391"/>
        <end position="411"/>
    </location>
</feature>
<keyword evidence="8 10" id="KW-0472">Membrane</keyword>
<dbReference type="GO" id="GO:0015297">
    <property type="term" value="F:antiporter activity"/>
    <property type="evidence" value="ECO:0007669"/>
    <property type="project" value="InterPro"/>
</dbReference>
<feature type="transmembrane region" description="Helical" evidence="10">
    <location>
        <begin position="94"/>
        <end position="115"/>
    </location>
</feature>
<organism evidence="11 12">
    <name type="scientific">Flammeovirga pacifica</name>
    <dbReference type="NCBI Taxonomy" id="915059"/>
    <lineage>
        <taxon>Bacteria</taxon>
        <taxon>Pseudomonadati</taxon>
        <taxon>Bacteroidota</taxon>
        <taxon>Cytophagia</taxon>
        <taxon>Cytophagales</taxon>
        <taxon>Flammeovirgaceae</taxon>
        <taxon>Flammeovirga</taxon>
    </lineage>
</organism>
<gene>
    <name evidence="11" type="ORF">NH26_05880</name>
</gene>
<evidence type="ECO:0000256" key="7">
    <source>
        <dbReference type="ARBA" id="ARBA00022989"/>
    </source>
</evidence>
<evidence type="ECO:0000256" key="8">
    <source>
        <dbReference type="ARBA" id="ARBA00023136"/>
    </source>
</evidence>
<evidence type="ECO:0000256" key="5">
    <source>
        <dbReference type="ARBA" id="ARBA00022475"/>
    </source>
</evidence>
<comment type="subcellular location">
    <subcellularLocation>
        <location evidence="1">Cell membrane</location>
        <topology evidence="1">Multi-pass membrane protein</topology>
    </subcellularLocation>
</comment>
<evidence type="ECO:0000256" key="2">
    <source>
        <dbReference type="ARBA" id="ARBA00008417"/>
    </source>
</evidence>
<evidence type="ECO:0000313" key="11">
    <source>
        <dbReference type="EMBL" id="OHX65915.1"/>
    </source>
</evidence>
<dbReference type="Proteomes" id="UP000179797">
    <property type="component" value="Unassembled WGS sequence"/>
</dbReference>
<feature type="transmembrane region" description="Helical" evidence="10">
    <location>
        <begin position="56"/>
        <end position="82"/>
    </location>
</feature>
<evidence type="ECO:0000256" key="10">
    <source>
        <dbReference type="SAM" id="Phobius"/>
    </source>
</evidence>
<dbReference type="GO" id="GO:0046677">
    <property type="term" value="P:response to antibiotic"/>
    <property type="evidence" value="ECO:0007669"/>
    <property type="project" value="UniProtKB-KW"/>
</dbReference>
<protein>
    <recommendedName>
        <fullName evidence="3">Multidrug export protein MepA</fullName>
    </recommendedName>
</protein>
<sequence length="453" mass="49784">MAKQTNLGKETIPRLLVKMSVPAAAGMMVMVIYQMADTFFIGRWVGTLGLAGISVVSPLILMIQSIGMAIGMGGASLISISLGAKNIKGANNVLGNQIIVGGTLTVLAVIVGFFFEKELLLFFGANGDIYPYAESYFNIVLWGMPFLTWSMIVNNAVRSEGHAKTAMFAMVVPSICNIILDPIFIITFDMGMEGAAYATLISYLIGFLFLVFFFIKGNTHLSLSITYLKYKKKIVKEILGLGSASFARQAASSIIAIILNHILFNYGGEVSVAVYGVVSRLFLLATFPIIGLGQGILTICSFNYGAAKYHRVKETVINGIKYGVVINSIITVLLFFFDEPLTGLFTKDQELIKESIPAMWGVMAALPFITVGIISSMYAQALAKARDALMLTLMRQLFFRIPFVYIFSYFWGINGTWFSFFFSDLVSISLAGVYLRRELQKLTKKIKSSDEQP</sequence>
<keyword evidence="7 10" id="KW-1133">Transmembrane helix</keyword>
<name>A0A1S1YYG0_FLAPC</name>
<evidence type="ECO:0000256" key="6">
    <source>
        <dbReference type="ARBA" id="ARBA00022692"/>
    </source>
</evidence>
<keyword evidence="6 10" id="KW-0812">Transmembrane</keyword>
<dbReference type="PANTHER" id="PTHR43823:SF3">
    <property type="entry name" value="MULTIDRUG EXPORT PROTEIN MEPA"/>
    <property type="match status" value="1"/>
</dbReference>
<dbReference type="PANTHER" id="PTHR43823">
    <property type="entry name" value="SPORULATION PROTEIN YKVU"/>
    <property type="match status" value="1"/>
</dbReference>